<dbReference type="EC" id="3.1.-.-" evidence="3"/>
<evidence type="ECO:0000313" key="4">
    <source>
        <dbReference type="Proteomes" id="UP001377337"/>
    </source>
</evidence>
<dbReference type="EMBL" id="CP147408">
    <property type="protein sequence ID" value="WXB99122.1"/>
    <property type="molecule type" value="Genomic_DNA"/>
</dbReference>
<keyword evidence="2" id="KW-1277">Toxin-antitoxin system</keyword>
<keyword evidence="3" id="KW-0614">Plasmid</keyword>
<dbReference type="InterPro" id="IPR011067">
    <property type="entry name" value="Plasmid_toxin/cell-grow_inhib"/>
</dbReference>
<dbReference type="PANTHER" id="PTHR33988">
    <property type="entry name" value="ENDORIBONUCLEASE MAZF-RELATED"/>
    <property type="match status" value="1"/>
</dbReference>
<accession>A0ABZ2NNJ7</accession>
<dbReference type="InterPro" id="IPR003477">
    <property type="entry name" value="PemK-like"/>
</dbReference>
<dbReference type="SUPFAM" id="SSF50118">
    <property type="entry name" value="Cell growth inhibitor/plasmid maintenance toxic component"/>
    <property type="match status" value="1"/>
</dbReference>
<name>A0ABZ2NNJ7_9BACI</name>
<proteinExistence type="inferred from homology"/>
<keyword evidence="3" id="KW-0378">Hydrolase</keyword>
<dbReference type="PANTHER" id="PTHR33988:SF2">
    <property type="entry name" value="ENDORIBONUCLEASE MAZF"/>
    <property type="match status" value="1"/>
</dbReference>
<sequence length="186" mass="21505">MANEEKDMETLKTEKEADIREWTERKIVVSKQWIEEEETQKGRNFIRGGIYMCELGENIGNEQGEVRPVIVISNDLINTTSGNVFIVPLTKNLKKKVKRDGNRQVIRDTNGRVVYLDVPKMQSHYFLRKSKYDFLTHDSAAMTEVSRAVSKIRITTHLGTISDSDLEKISTRLEWVMGIRKSNRKS</sequence>
<protein>
    <submittedName>
        <fullName evidence="3">Type II toxin-antitoxin system PemK/MazF family toxin</fullName>
        <ecNumber evidence="3">3.1.-.-</ecNumber>
    </submittedName>
</protein>
<dbReference type="RefSeq" id="WP_338782431.1">
    <property type="nucleotide sequence ID" value="NZ_CP147408.1"/>
</dbReference>
<keyword evidence="4" id="KW-1185">Reference proteome</keyword>
<dbReference type="Proteomes" id="UP001377337">
    <property type="component" value="Plasmid unnamed1"/>
</dbReference>
<dbReference type="Gene3D" id="2.30.30.110">
    <property type="match status" value="1"/>
</dbReference>
<organism evidence="3 4">
    <name type="scientific">Metabacillus sediminis</name>
    <dbReference type="NCBI Taxonomy" id="3117746"/>
    <lineage>
        <taxon>Bacteria</taxon>
        <taxon>Bacillati</taxon>
        <taxon>Bacillota</taxon>
        <taxon>Bacilli</taxon>
        <taxon>Bacillales</taxon>
        <taxon>Bacillaceae</taxon>
        <taxon>Metabacillus</taxon>
    </lineage>
</organism>
<dbReference type="Pfam" id="PF02452">
    <property type="entry name" value="PemK_toxin"/>
    <property type="match status" value="1"/>
</dbReference>
<evidence type="ECO:0000256" key="1">
    <source>
        <dbReference type="ARBA" id="ARBA00007521"/>
    </source>
</evidence>
<comment type="similarity">
    <text evidence="1">Belongs to the PemK/MazF family.</text>
</comment>
<evidence type="ECO:0000313" key="3">
    <source>
        <dbReference type="EMBL" id="WXB99122.1"/>
    </source>
</evidence>
<evidence type="ECO:0000256" key="2">
    <source>
        <dbReference type="ARBA" id="ARBA00022649"/>
    </source>
</evidence>
<dbReference type="GO" id="GO:0016787">
    <property type="term" value="F:hydrolase activity"/>
    <property type="evidence" value="ECO:0007669"/>
    <property type="project" value="UniProtKB-KW"/>
</dbReference>
<gene>
    <name evidence="3" type="ORF">WCV65_21090</name>
</gene>
<geneLocation type="plasmid" evidence="3 4">
    <name>unnamed1</name>
</geneLocation>
<reference evidence="3 4" key="1">
    <citation type="submission" date="2024-02" db="EMBL/GenBank/DDBJ databases">
        <title>Seven novel Bacillus-like species.</title>
        <authorList>
            <person name="Liu G."/>
        </authorList>
    </citation>
    <scope>NUCLEOTIDE SEQUENCE [LARGE SCALE GENOMIC DNA]</scope>
    <source>
        <strain evidence="3 4">FJAT-52054</strain>
        <plasmid evidence="3 4">unnamed1</plasmid>
    </source>
</reference>